<dbReference type="InterPro" id="IPR041413">
    <property type="entry name" value="MLTR_LBD"/>
</dbReference>
<dbReference type="PANTHER" id="PTHR35010">
    <property type="entry name" value="BLL4672 PROTEIN-RELATED"/>
    <property type="match status" value="1"/>
</dbReference>
<dbReference type="PANTHER" id="PTHR35010:SF2">
    <property type="entry name" value="BLL4672 PROTEIN"/>
    <property type="match status" value="1"/>
</dbReference>
<feature type="domain" description="HTH cro/C1-type" evidence="1">
    <location>
        <begin position="54"/>
        <end position="105"/>
    </location>
</feature>
<dbReference type="GO" id="GO:0003677">
    <property type="term" value="F:DNA binding"/>
    <property type="evidence" value="ECO:0007669"/>
    <property type="project" value="InterPro"/>
</dbReference>
<dbReference type="SUPFAM" id="SSF47413">
    <property type="entry name" value="lambda repressor-like DNA-binding domains"/>
    <property type="match status" value="1"/>
</dbReference>
<evidence type="ECO:0000313" key="4">
    <source>
        <dbReference type="Proteomes" id="UP000046122"/>
    </source>
</evidence>
<protein>
    <recommendedName>
        <fullName evidence="1">HTH cro/C1-type domain-containing protein</fullName>
    </recommendedName>
</protein>
<dbReference type="InterPro" id="IPR010982">
    <property type="entry name" value="Lambda_DNA-bd_dom_sf"/>
</dbReference>
<dbReference type="Proteomes" id="UP000046122">
    <property type="component" value="Unassembled WGS sequence"/>
</dbReference>
<name>A0A090GBK6_MESPL</name>
<dbReference type="Pfam" id="PF17765">
    <property type="entry name" value="MLTR_LBD"/>
    <property type="match status" value="1"/>
</dbReference>
<gene>
    <name evidence="3" type="ORF">MPL3365_70095</name>
    <name evidence="2" type="ORF">MPLDJ20_320098</name>
</gene>
<accession>A0A090GBK6</accession>
<dbReference type="EMBL" id="CCNB01000026">
    <property type="protein sequence ID" value="CDX41321.1"/>
    <property type="molecule type" value="Genomic_DNA"/>
</dbReference>
<sequence length="284" mass="31416">MSDATGGVATPFRGTSMLEQTAEIDRRKELGRFLRAMRERVEPSRHGIRTGTRRRASGLLREEVALLAGISATWYTWLEQGREANPSAPVLNALADVLDLLPVERQHLFKLARPEWLPEAMAPEDPSPDPRIAALLATLSPNPAYALNRAWDFIAWNDEAADLFGGFDPAQPTKSNLLKRLFLDPAWHALFADWEVVARSAMAQFRAATVGYASAADIRAVLDPLKALSPEFARQWAEMRVEEASIWSKGLVGPSGKVATYDYFMLAPAGVGKDITLSLYRKRG</sequence>
<dbReference type="Pfam" id="PF13560">
    <property type="entry name" value="HTH_31"/>
    <property type="match status" value="1"/>
</dbReference>
<dbReference type="PROSITE" id="PS50943">
    <property type="entry name" value="HTH_CROC1"/>
    <property type="match status" value="1"/>
</dbReference>
<evidence type="ECO:0000313" key="5">
    <source>
        <dbReference type="Proteomes" id="UP000046373"/>
    </source>
</evidence>
<reference evidence="4 5" key="1">
    <citation type="submission" date="2014-08" db="EMBL/GenBank/DDBJ databases">
        <authorList>
            <person name="Moulin Lionel"/>
        </authorList>
    </citation>
    <scope>NUCLEOTIDE SEQUENCE [LARGE SCALE GENOMIC DNA]</scope>
</reference>
<dbReference type="Gene3D" id="3.30.450.180">
    <property type="match status" value="1"/>
</dbReference>
<organism evidence="3 4">
    <name type="scientific">Mesorhizobium plurifarium</name>
    <dbReference type="NCBI Taxonomy" id="69974"/>
    <lineage>
        <taxon>Bacteria</taxon>
        <taxon>Pseudomonadati</taxon>
        <taxon>Pseudomonadota</taxon>
        <taxon>Alphaproteobacteria</taxon>
        <taxon>Hyphomicrobiales</taxon>
        <taxon>Phyllobacteriaceae</taxon>
        <taxon>Mesorhizobium</taxon>
    </lineage>
</organism>
<evidence type="ECO:0000313" key="2">
    <source>
        <dbReference type="EMBL" id="CDX41321.1"/>
    </source>
</evidence>
<dbReference type="EMBL" id="CCNE01000065">
    <property type="protein sequence ID" value="CDX61770.1"/>
    <property type="molecule type" value="Genomic_DNA"/>
</dbReference>
<dbReference type="Gene3D" id="1.10.260.40">
    <property type="entry name" value="lambda repressor-like DNA-binding domains"/>
    <property type="match status" value="1"/>
</dbReference>
<dbReference type="SMART" id="SM00530">
    <property type="entry name" value="HTH_XRE"/>
    <property type="match status" value="1"/>
</dbReference>
<dbReference type="CDD" id="cd00093">
    <property type="entry name" value="HTH_XRE"/>
    <property type="match status" value="1"/>
</dbReference>
<dbReference type="AlphaFoldDB" id="A0A090GBK6"/>
<dbReference type="Proteomes" id="UP000046373">
    <property type="component" value="Unassembled WGS sequence"/>
</dbReference>
<dbReference type="InterPro" id="IPR001387">
    <property type="entry name" value="Cro/C1-type_HTH"/>
</dbReference>
<evidence type="ECO:0000313" key="3">
    <source>
        <dbReference type="EMBL" id="CDX61770.1"/>
    </source>
</evidence>
<evidence type="ECO:0000259" key="1">
    <source>
        <dbReference type="PROSITE" id="PS50943"/>
    </source>
</evidence>
<proteinExistence type="predicted"/>